<sequence length="355" mass="40198">MAGRKRKKYIRGAPHLFRQRGKAKIWSALFDGREVSLGTADTVEAQRRLLELAEERKRAARAPAAPPPPLLSELAARYAEHLVPPRVTRKTAASYANRVTMWVEWCEKRGVTRADQIDFKLMSAYVRARSEKVKARTVNRDLLPVRRMFAFAKREGLMTTNPFRGEDFGELKLKEPQPRPNAITLAPEQVEAVVRTARELLPGGHASLIGLVAGSGVRIDEARHLDEKDVEIVDERRGYLHVTPKEGWQPKNYRCRRVPVSRATCAAALEFIRTRSMVRLDDKATWDAILKVRTHLGLPKFSMHDLRRAWASALHAKGAPLKLVSVLLGHSGIHVTERYIRVFATESTGHEYLSR</sequence>
<dbReference type="InterPro" id="IPR050090">
    <property type="entry name" value="Tyrosine_recombinase_XerCD"/>
</dbReference>
<feature type="domain" description="Core-binding (CB)" evidence="7">
    <location>
        <begin position="69"/>
        <end position="153"/>
    </location>
</feature>
<dbReference type="AlphaFoldDB" id="A0A6N7PRG7"/>
<reference evidence="8 9" key="1">
    <citation type="submission" date="2019-10" db="EMBL/GenBank/DDBJ databases">
        <title>A soil myxobacterium in the family Polyangiaceae.</title>
        <authorList>
            <person name="Li Y."/>
            <person name="Wang J."/>
        </authorList>
    </citation>
    <scope>NUCLEOTIDE SEQUENCE [LARGE SCALE GENOMIC DNA]</scope>
    <source>
        <strain evidence="8 9">DSM 14734</strain>
    </source>
</reference>
<keyword evidence="3 5" id="KW-0238">DNA-binding</keyword>
<keyword evidence="9" id="KW-1185">Reference proteome</keyword>
<organism evidence="8 9">
    <name type="scientific">Polyangium spumosum</name>
    <dbReference type="NCBI Taxonomy" id="889282"/>
    <lineage>
        <taxon>Bacteria</taxon>
        <taxon>Pseudomonadati</taxon>
        <taxon>Myxococcota</taxon>
        <taxon>Polyangia</taxon>
        <taxon>Polyangiales</taxon>
        <taxon>Polyangiaceae</taxon>
        <taxon>Polyangium</taxon>
    </lineage>
</organism>
<evidence type="ECO:0000313" key="8">
    <source>
        <dbReference type="EMBL" id="MRG94638.1"/>
    </source>
</evidence>
<evidence type="ECO:0000259" key="6">
    <source>
        <dbReference type="PROSITE" id="PS51898"/>
    </source>
</evidence>
<dbReference type="InterPro" id="IPR002104">
    <property type="entry name" value="Integrase_catalytic"/>
</dbReference>
<feature type="domain" description="Tyr recombinase" evidence="6">
    <location>
        <begin position="178"/>
        <end position="353"/>
    </location>
</feature>
<evidence type="ECO:0000259" key="7">
    <source>
        <dbReference type="PROSITE" id="PS51900"/>
    </source>
</evidence>
<dbReference type="Proteomes" id="UP000440224">
    <property type="component" value="Unassembled WGS sequence"/>
</dbReference>
<dbReference type="GO" id="GO:0007059">
    <property type="term" value="P:chromosome segregation"/>
    <property type="evidence" value="ECO:0007669"/>
    <property type="project" value="UniProtKB-KW"/>
</dbReference>
<protein>
    <submittedName>
        <fullName evidence="8">Tyrosine-type recombinase/integrase</fullName>
    </submittedName>
</protein>
<dbReference type="GO" id="GO:0015074">
    <property type="term" value="P:DNA integration"/>
    <property type="evidence" value="ECO:0007669"/>
    <property type="project" value="UniProtKB-KW"/>
</dbReference>
<dbReference type="PROSITE" id="PS51898">
    <property type="entry name" value="TYR_RECOMBINASE"/>
    <property type="match status" value="1"/>
</dbReference>
<keyword evidence="4" id="KW-0233">DNA recombination</keyword>
<dbReference type="PROSITE" id="PS51900">
    <property type="entry name" value="CB"/>
    <property type="match status" value="1"/>
</dbReference>
<accession>A0A6N7PRG7</accession>
<evidence type="ECO:0000256" key="3">
    <source>
        <dbReference type="ARBA" id="ARBA00023125"/>
    </source>
</evidence>
<evidence type="ECO:0000256" key="5">
    <source>
        <dbReference type="PROSITE-ProRule" id="PRU01248"/>
    </source>
</evidence>
<dbReference type="InterPro" id="IPR011010">
    <property type="entry name" value="DNA_brk_join_enz"/>
</dbReference>
<dbReference type="InterPro" id="IPR010998">
    <property type="entry name" value="Integrase_recombinase_N"/>
</dbReference>
<dbReference type="InterPro" id="IPR013762">
    <property type="entry name" value="Integrase-like_cat_sf"/>
</dbReference>
<dbReference type="GO" id="GO:0006310">
    <property type="term" value="P:DNA recombination"/>
    <property type="evidence" value="ECO:0007669"/>
    <property type="project" value="UniProtKB-KW"/>
</dbReference>
<gene>
    <name evidence="8" type="ORF">GF068_22350</name>
</gene>
<evidence type="ECO:0000256" key="2">
    <source>
        <dbReference type="ARBA" id="ARBA00022908"/>
    </source>
</evidence>
<dbReference type="PANTHER" id="PTHR30349:SF81">
    <property type="entry name" value="TYROSINE RECOMBINASE XERC"/>
    <property type="match status" value="1"/>
</dbReference>
<dbReference type="InterPro" id="IPR004107">
    <property type="entry name" value="Integrase_SAM-like_N"/>
</dbReference>
<dbReference type="Gene3D" id="1.10.443.10">
    <property type="entry name" value="Intergrase catalytic core"/>
    <property type="match status" value="1"/>
</dbReference>
<dbReference type="SUPFAM" id="SSF56349">
    <property type="entry name" value="DNA breaking-rejoining enzymes"/>
    <property type="match status" value="1"/>
</dbReference>
<proteinExistence type="predicted"/>
<evidence type="ECO:0000256" key="1">
    <source>
        <dbReference type="ARBA" id="ARBA00022829"/>
    </source>
</evidence>
<keyword evidence="2" id="KW-0229">DNA integration</keyword>
<evidence type="ECO:0000313" key="9">
    <source>
        <dbReference type="Proteomes" id="UP000440224"/>
    </source>
</evidence>
<comment type="caution">
    <text evidence="8">The sequence shown here is derived from an EMBL/GenBank/DDBJ whole genome shotgun (WGS) entry which is preliminary data.</text>
</comment>
<dbReference type="InterPro" id="IPR044068">
    <property type="entry name" value="CB"/>
</dbReference>
<dbReference type="Pfam" id="PF02899">
    <property type="entry name" value="Phage_int_SAM_1"/>
    <property type="match status" value="1"/>
</dbReference>
<keyword evidence="1" id="KW-0159">Chromosome partition</keyword>
<dbReference type="EMBL" id="WJIE01000006">
    <property type="protein sequence ID" value="MRG94638.1"/>
    <property type="molecule type" value="Genomic_DNA"/>
</dbReference>
<name>A0A6N7PRG7_9BACT</name>
<dbReference type="Gene3D" id="1.10.150.130">
    <property type="match status" value="1"/>
</dbReference>
<dbReference type="GO" id="GO:0003677">
    <property type="term" value="F:DNA binding"/>
    <property type="evidence" value="ECO:0007669"/>
    <property type="project" value="UniProtKB-UniRule"/>
</dbReference>
<dbReference type="PANTHER" id="PTHR30349">
    <property type="entry name" value="PHAGE INTEGRASE-RELATED"/>
    <property type="match status" value="1"/>
</dbReference>
<dbReference type="OrthoDB" id="9814722at2"/>
<evidence type="ECO:0000256" key="4">
    <source>
        <dbReference type="ARBA" id="ARBA00023172"/>
    </source>
</evidence>
<dbReference type="Pfam" id="PF00589">
    <property type="entry name" value="Phage_integrase"/>
    <property type="match status" value="1"/>
</dbReference>